<name>A0AAV4N0Q8_9ARAC</name>
<accession>A0AAV4N0Q8</accession>
<reference evidence="1 2" key="1">
    <citation type="submission" date="2021-06" db="EMBL/GenBank/DDBJ databases">
        <title>Caerostris darwini draft genome.</title>
        <authorList>
            <person name="Kono N."/>
            <person name="Arakawa K."/>
        </authorList>
    </citation>
    <scope>NUCLEOTIDE SEQUENCE [LARGE SCALE GENOMIC DNA]</scope>
</reference>
<evidence type="ECO:0000313" key="2">
    <source>
        <dbReference type="Proteomes" id="UP001054837"/>
    </source>
</evidence>
<protein>
    <submittedName>
        <fullName evidence="1">Uncharacterized protein</fullName>
    </submittedName>
</protein>
<comment type="caution">
    <text evidence="1">The sequence shown here is derived from an EMBL/GenBank/DDBJ whole genome shotgun (WGS) entry which is preliminary data.</text>
</comment>
<gene>
    <name evidence="1" type="ORF">CDAR_313581</name>
</gene>
<organism evidence="1 2">
    <name type="scientific">Caerostris darwini</name>
    <dbReference type="NCBI Taxonomy" id="1538125"/>
    <lineage>
        <taxon>Eukaryota</taxon>
        <taxon>Metazoa</taxon>
        <taxon>Ecdysozoa</taxon>
        <taxon>Arthropoda</taxon>
        <taxon>Chelicerata</taxon>
        <taxon>Arachnida</taxon>
        <taxon>Araneae</taxon>
        <taxon>Araneomorphae</taxon>
        <taxon>Entelegynae</taxon>
        <taxon>Araneoidea</taxon>
        <taxon>Araneidae</taxon>
        <taxon>Caerostris</taxon>
    </lineage>
</organism>
<evidence type="ECO:0000313" key="1">
    <source>
        <dbReference type="EMBL" id="GIX78382.1"/>
    </source>
</evidence>
<dbReference type="EMBL" id="BPLQ01001086">
    <property type="protein sequence ID" value="GIX78382.1"/>
    <property type="molecule type" value="Genomic_DNA"/>
</dbReference>
<dbReference type="AlphaFoldDB" id="A0AAV4N0Q8"/>
<sequence length="117" mass="13299">MAKNLTGVATPPCGLTPRKCWLTSAACEAIWDPKTPPSNNLSPPHRAAMNERALGVEIHPVPLIYSKTRICRFRSFGDLYFTMDREIQSQLLYLLPTCTIGFKLSVWRHMARVCHER</sequence>
<dbReference type="Proteomes" id="UP001054837">
    <property type="component" value="Unassembled WGS sequence"/>
</dbReference>
<keyword evidence="2" id="KW-1185">Reference proteome</keyword>
<proteinExistence type="predicted"/>